<dbReference type="KEGG" id="ngf:FRF71_07710"/>
<keyword evidence="1 4" id="KW-0812">Transmembrane</keyword>
<dbReference type="Pfam" id="PF07690">
    <property type="entry name" value="MFS_1"/>
    <property type="match status" value="1"/>
</dbReference>
<feature type="transmembrane region" description="Helical" evidence="4">
    <location>
        <begin position="144"/>
        <end position="165"/>
    </location>
</feature>
<sequence>MTETLAPLPPEESEWTIGWRIVLGCALGAGAGIVLLFFTFSLFLLPLADELQVSRGQIGSIPALVATGALGAVVLGPAVDRFGFKPIYLGSALVVISCLVLSVLFATTLIHMAIVIAALGFFGVGTTALVVTRPINGHFKKYRGRALGLMATGVSIFAVIAPRVLEPIIANYGWRGGFLALAGFMATVGIPAMLFIVPGNISRLRSATADSGPRNWSFLRDRDFKLMTASMICMGLATAGFVGQLSPIVQEEGFDSRVGATAVSAFAIGQFIGRLGGGWLLDHFRPQTVALIFTVIPGSGFLLLLLTDQIYWAAILAAAMIGLQQGVELDLFAYFVARRFPIAQYGTIYGTLHGFSWIGNGIGIAGVGLLHDKLGSYSLAQGIGMAALTVGAVLVWLVRLPPLTAEPEQLRAG</sequence>
<feature type="transmembrane region" description="Helical" evidence="4">
    <location>
        <begin position="57"/>
        <end position="75"/>
    </location>
</feature>
<evidence type="ECO:0000256" key="4">
    <source>
        <dbReference type="SAM" id="Phobius"/>
    </source>
</evidence>
<dbReference type="Proteomes" id="UP000321172">
    <property type="component" value="Chromosome"/>
</dbReference>
<evidence type="ECO:0000256" key="2">
    <source>
        <dbReference type="ARBA" id="ARBA00022989"/>
    </source>
</evidence>
<protein>
    <submittedName>
        <fullName evidence="6">MFS transporter</fullName>
    </submittedName>
</protein>
<accession>A0A5B8S3Q7</accession>
<dbReference type="InterPro" id="IPR050327">
    <property type="entry name" value="Proton-linked_MCT"/>
</dbReference>
<organism evidence="6 7">
    <name type="scientific">Novosphingobium ginsenosidimutans</name>
    <dbReference type="NCBI Taxonomy" id="1176536"/>
    <lineage>
        <taxon>Bacteria</taxon>
        <taxon>Pseudomonadati</taxon>
        <taxon>Pseudomonadota</taxon>
        <taxon>Alphaproteobacteria</taxon>
        <taxon>Sphingomonadales</taxon>
        <taxon>Sphingomonadaceae</taxon>
        <taxon>Novosphingobium</taxon>
    </lineage>
</organism>
<gene>
    <name evidence="6" type="ORF">FRF71_07710</name>
</gene>
<dbReference type="SUPFAM" id="SSF103473">
    <property type="entry name" value="MFS general substrate transporter"/>
    <property type="match status" value="1"/>
</dbReference>
<dbReference type="PANTHER" id="PTHR11360">
    <property type="entry name" value="MONOCARBOXYLATE TRANSPORTER"/>
    <property type="match status" value="1"/>
</dbReference>
<feature type="transmembrane region" description="Helical" evidence="4">
    <location>
        <begin position="224"/>
        <end position="246"/>
    </location>
</feature>
<dbReference type="AlphaFoldDB" id="A0A5B8S3Q7"/>
<feature type="transmembrane region" description="Helical" evidence="4">
    <location>
        <begin position="348"/>
        <end position="371"/>
    </location>
</feature>
<dbReference type="InterPro" id="IPR036259">
    <property type="entry name" value="MFS_trans_sf"/>
</dbReference>
<evidence type="ECO:0000313" key="6">
    <source>
        <dbReference type="EMBL" id="QEA16030.1"/>
    </source>
</evidence>
<feature type="transmembrane region" description="Helical" evidence="4">
    <location>
        <begin position="258"/>
        <end position="281"/>
    </location>
</feature>
<keyword evidence="2 4" id="KW-1133">Transmembrane helix</keyword>
<feature type="transmembrane region" description="Helical" evidence="4">
    <location>
        <begin position="87"/>
        <end position="106"/>
    </location>
</feature>
<dbReference type="RefSeq" id="WP_147090062.1">
    <property type="nucleotide sequence ID" value="NZ_BAABJD010000001.1"/>
</dbReference>
<reference evidence="6 7" key="1">
    <citation type="journal article" date="2013" name="J. Microbiol. Biotechnol.">
        <title>Novosphingobium ginsenosidimutans sp. nov., with the ability to convert ginsenoside.</title>
        <authorList>
            <person name="Kim J.K."/>
            <person name="He D."/>
            <person name="Liu Q.M."/>
            <person name="Park H.Y."/>
            <person name="Jung M.S."/>
            <person name="Yoon M.H."/>
            <person name="Kim S.C."/>
            <person name="Im W.T."/>
        </authorList>
    </citation>
    <scope>NUCLEOTIDE SEQUENCE [LARGE SCALE GENOMIC DNA]</scope>
    <source>
        <strain evidence="6 7">FW-6</strain>
    </source>
</reference>
<dbReference type="Gene3D" id="1.20.1250.20">
    <property type="entry name" value="MFS general substrate transporter like domains"/>
    <property type="match status" value="2"/>
</dbReference>
<dbReference type="OrthoDB" id="9796632at2"/>
<feature type="transmembrane region" description="Helical" evidence="4">
    <location>
        <begin position="377"/>
        <end position="398"/>
    </location>
</feature>
<dbReference type="PANTHER" id="PTHR11360:SF290">
    <property type="entry name" value="MONOCARBOXYLATE MFS PERMEASE"/>
    <property type="match status" value="1"/>
</dbReference>
<feature type="transmembrane region" description="Helical" evidence="4">
    <location>
        <begin position="177"/>
        <end position="197"/>
    </location>
</feature>
<dbReference type="PROSITE" id="PS50850">
    <property type="entry name" value="MFS"/>
    <property type="match status" value="1"/>
</dbReference>
<evidence type="ECO:0000259" key="5">
    <source>
        <dbReference type="PROSITE" id="PS50850"/>
    </source>
</evidence>
<feature type="transmembrane region" description="Helical" evidence="4">
    <location>
        <begin position="312"/>
        <end position="336"/>
    </location>
</feature>
<feature type="transmembrane region" description="Helical" evidence="4">
    <location>
        <begin position="288"/>
        <end position="306"/>
    </location>
</feature>
<feature type="domain" description="Major facilitator superfamily (MFS) profile" evidence="5">
    <location>
        <begin position="16"/>
        <end position="404"/>
    </location>
</feature>
<name>A0A5B8S3Q7_9SPHN</name>
<proteinExistence type="predicted"/>
<dbReference type="InterPro" id="IPR020846">
    <property type="entry name" value="MFS_dom"/>
</dbReference>
<dbReference type="GO" id="GO:0022857">
    <property type="term" value="F:transmembrane transporter activity"/>
    <property type="evidence" value="ECO:0007669"/>
    <property type="project" value="InterPro"/>
</dbReference>
<evidence type="ECO:0000256" key="3">
    <source>
        <dbReference type="ARBA" id="ARBA00023136"/>
    </source>
</evidence>
<feature type="transmembrane region" description="Helical" evidence="4">
    <location>
        <begin position="21"/>
        <end position="45"/>
    </location>
</feature>
<feature type="transmembrane region" description="Helical" evidence="4">
    <location>
        <begin position="112"/>
        <end position="132"/>
    </location>
</feature>
<dbReference type="EMBL" id="CP042345">
    <property type="protein sequence ID" value="QEA16030.1"/>
    <property type="molecule type" value="Genomic_DNA"/>
</dbReference>
<keyword evidence="3 4" id="KW-0472">Membrane</keyword>
<evidence type="ECO:0000256" key="1">
    <source>
        <dbReference type="ARBA" id="ARBA00022692"/>
    </source>
</evidence>
<keyword evidence="7" id="KW-1185">Reference proteome</keyword>
<dbReference type="InterPro" id="IPR011701">
    <property type="entry name" value="MFS"/>
</dbReference>
<evidence type="ECO:0000313" key="7">
    <source>
        <dbReference type="Proteomes" id="UP000321172"/>
    </source>
</evidence>